<dbReference type="EMBL" id="LR746270">
    <property type="protein sequence ID" value="CAA7399728.1"/>
    <property type="molecule type" value="Genomic_DNA"/>
</dbReference>
<keyword evidence="4" id="KW-0812">Transmembrane</keyword>
<dbReference type="GO" id="GO:0005886">
    <property type="term" value="C:plasma membrane"/>
    <property type="evidence" value="ECO:0007669"/>
    <property type="project" value="TreeGrafter"/>
</dbReference>
<evidence type="ECO:0000256" key="4">
    <source>
        <dbReference type="SAM" id="Phobius"/>
    </source>
</evidence>
<evidence type="ECO:0000256" key="2">
    <source>
        <dbReference type="ARBA" id="ARBA00023136"/>
    </source>
</evidence>
<keyword evidence="6" id="KW-1185">Reference proteome</keyword>
<dbReference type="GO" id="GO:0009506">
    <property type="term" value="C:plasmodesma"/>
    <property type="evidence" value="ECO:0007669"/>
    <property type="project" value="TreeGrafter"/>
</dbReference>
<dbReference type="InterPro" id="IPR044839">
    <property type="entry name" value="NDR1-like"/>
</dbReference>
<gene>
    <name evidence="5" type="ORF">SI8410_07010398</name>
</gene>
<evidence type="ECO:0000313" key="6">
    <source>
        <dbReference type="Proteomes" id="UP000663760"/>
    </source>
</evidence>
<keyword evidence="4" id="KW-1133">Transmembrane helix</keyword>
<comment type="subcellular location">
    <subcellularLocation>
        <location evidence="1">Membrane</location>
    </subcellularLocation>
</comment>
<feature type="transmembrane region" description="Helical" evidence="4">
    <location>
        <begin position="35"/>
        <end position="58"/>
    </location>
</feature>
<proteinExistence type="predicted"/>
<evidence type="ECO:0000256" key="1">
    <source>
        <dbReference type="ARBA" id="ARBA00004370"/>
    </source>
</evidence>
<dbReference type="Proteomes" id="UP000663760">
    <property type="component" value="Chromosome 7"/>
</dbReference>
<keyword evidence="2 4" id="KW-0472">Membrane</keyword>
<dbReference type="PANTHER" id="PTHR31415">
    <property type="entry name" value="OS05G0367900 PROTEIN"/>
    <property type="match status" value="1"/>
</dbReference>
<evidence type="ECO:0000313" key="5">
    <source>
        <dbReference type="EMBL" id="CAA7399728.1"/>
    </source>
</evidence>
<feature type="region of interest" description="Disordered" evidence="3">
    <location>
        <begin position="1"/>
        <end position="22"/>
    </location>
</feature>
<organism evidence="5 6">
    <name type="scientific">Spirodela intermedia</name>
    <name type="common">Intermediate duckweed</name>
    <dbReference type="NCBI Taxonomy" id="51605"/>
    <lineage>
        <taxon>Eukaryota</taxon>
        <taxon>Viridiplantae</taxon>
        <taxon>Streptophyta</taxon>
        <taxon>Embryophyta</taxon>
        <taxon>Tracheophyta</taxon>
        <taxon>Spermatophyta</taxon>
        <taxon>Magnoliopsida</taxon>
        <taxon>Liliopsida</taxon>
        <taxon>Araceae</taxon>
        <taxon>Lemnoideae</taxon>
        <taxon>Spirodela</taxon>
    </lineage>
</organism>
<dbReference type="PANTHER" id="PTHR31415:SF9">
    <property type="entry name" value="OS05G0367900 PROTEIN"/>
    <property type="match status" value="1"/>
</dbReference>
<reference evidence="5" key="1">
    <citation type="submission" date="2020-02" db="EMBL/GenBank/DDBJ databases">
        <authorList>
            <person name="Scholz U."/>
            <person name="Mascher M."/>
            <person name="Fiebig A."/>
        </authorList>
    </citation>
    <scope>NUCLEOTIDE SEQUENCE</scope>
</reference>
<dbReference type="GO" id="GO:0098542">
    <property type="term" value="P:defense response to other organism"/>
    <property type="evidence" value="ECO:0007669"/>
    <property type="project" value="InterPro"/>
</dbReference>
<name>A0A7I8KRM7_SPIIN</name>
<accession>A0A7I8KRM7</accession>
<evidence type="ECO:0000256" key="3">
    <source>
        <dbReference type="SAM" id="MobiDB-lite"/>
    </source>
</evidence>
<sequence length="225" mass="23165">MSTEGTAGTEPPEIISEGPRREKARRGNLAGAARAIWCGVLAVVLLAGIVALVLYLVYRPSKPQFTVLGAGLYELNTSSSSAGPTAVSASIQFTVSIHNPSARSSASFDRLAAYVDFNGEAITQPSPLPPLYLSRDGTGAVSPVLGGGGVSVSVSPAVVNGLQAGEKYGAVGLRLVVAGRVKYKAGPFHSPWRRVNARCELVMGLNKGVYGPATLLGTPGCSVDI</sequence>
<dbReference type="OrthoDB" id="746161at2759"/>
<protein>
    <submittedName>
        <fullName evidence="5">Uncharacterized protein</fullName>
    </submittedName>
</protein>
<dbReference type="AlphaFoldDB" id="A0A7I8KRM7"/>